<evidence type="ECO:0000313" key="2">
    <source>
        <dbReference type="EMBL" id="MFC0205014.1"/>
    </source>
</evidence>
<dbReference type="Gene3D" id="3.30.420.10">
    <property type="entry name" value="Ribonuclease H-like superfamily/Ribonuclease H"/>
    <property type="match status" value="1"/>
</dbReference>
<dbReference type="Proteomes" id="UP001589798">
    <property type="component" value="Unassembled WGS sequence"/>
</dbReference>
<comment type="caution">
    <text evidence="2">The sequence shown here is derived from an EMBL/GenBank/DDBJ whole genome shotgun (WGS) entry which is preliminary data.</text>
</comment>
<proteinExistence type="predicted"/>
<evidence type="ECO:0000259" key="1">
    <source>
        <dbReference type="Pfam" id="PF13358"/>
    </source>
</evidence>
<feature type="domain" description="Tc1-like transposase DDE" evidence="1">
    <location>
        <begin position="107"/>
        <end position="238"/>
    </location>
</feature>
<dbReference type="RefSeq" id="WP_379487776.1">
    <property type="nucleotide sequence ID" value="NZ_JBHLWK010000014.1"/>
</dbReference>
<dbReference type="InterPro" id="IPR047655">
    <property type="entry name" value="Transpos_IS630-like"/>
</dbReference>
<dbReference type="NCBIfam" id="NF033545">
    <property type="entry name" value="transpos_IS630"/>
    <property type="match status" value="1"/>
</dbReference>
<name>A0ABV6CWB2_9SPHN</name>
<dbReference type="PANTHER" id="PTHR46564:SF1">
    <property type="entry name" value="TRANSPOSASE"/>
    <property type="match status" value="1"/>
</dbReference>
<dbReference type="InterPro" id="IPR036397">
    <property type="entry name" value="RNaseH_sf"/>
</dbReference>
<reference evidence="2 3" key="1">
    <citation type="submission" date="2024-09" db="EMBL/GenBank/DDBJ databases">
        <authorList>
            <person name="Sun Q."/>
            <person name="Mori K."/>
        </authorList>
    </citation>
    <scope>NUCLEOTIDE SEQUENCE [LARGE SCALE GENOMIC DNA]</scope>
    <source>
        <strain evidence="2 3">CCM 7706</strain>
    </source>
</reference>
<evidence type="ECO:0000313" key="3">
    <source>
        <dbReference type="Proteomes" id="UP001589798"/>
    </source>
</evidence>
<dbReference type="PANTHER" id="PTHR46564">
    <property type="entry name" value="TRANSPOSASE"/>
    <property type="match status" value="1"/>
</dbReference>
<organism evidence="2 3">
    <name type="scientific">Novosphingobium soli</name>
    <dbReference type="NCBI Taxonomy" id="574956"/>
    <lineage>
        <taxon>Bacteria</taxon>
        <taxon>Pseudomonadati</taxon>
        <taxon>Pseudomonadota</taxon>
        <taxon>Alphaproteobacteria</taxon>
        <taxon>Sphingomonadales</taxon>
        <taxon>Sphingomonadaceae</taxon>
        <taxon>Novosphingobium</taxon>
    </lineage>
</organism>
<accession>A0ABV6CWB2</accession>
<sequence>MLQTGSLAPVRQGRPAGGGKLVPYRDLLIGWVEQEKDITMPELAARLVEKTQVVAYPASLSRFLKACGFTFKKNHCWRPRLHALTLPRRAVSGEAGRLPRMRPEPYRLVFVDETGTTTKMTRLRGRARRGERLRASAPFGHWATQTFIAGLRCDGLTAPWIVDKPMNRQLFETWIETQLAPTLHPGDVVILDNLSSHKSPQGRRHPQRARRMVPLPPALFARNPIEMAFAKLKAHLRRIGARTIEKFWQAVGHICDHYSPDECWNYLAAAGYAPD</sequence>
<protein>
    <submittedName>
        <fullName evidence="2">IS630 family transposase</fullName>
    </submittedName>
</protein>
<dbReference type="Pfam" id="PF13358">
    <property type="entry name" value="DDE_3"/>
    <property type="match status" value="1"/>
</dbReference>
<dbReference type="EMBL" id="JBHLWK010000014">
    <property type="protein sequence ID" value="MFC0205014.1"/>
    <property type="molecule type" value="Genomic_DNA"/>
</dbReference>
<dbReference type="InterPro" id="IPR038717">
    <property type="entry name" value="Tc1-like_DDE_dom"/>
</dbReference>
<keyword evidence="3" id="KW-1185">Reference proteome</keyword>
<gene>
    <name evidence="2" type="ORF">ACFFJC_12105</name>
</gene>